<reference evidence="1 2" key="1">
    <citation type="journal article" date="2024" name="Plant J.">
        <title>Genome sequences and population genomics reveal climatic adaptation and genomic divergence between two closely related sweetgum species.</title>
        <authorList>
            <person name="Xu W.Q."/>
            <person name="Ren C.Q."/>
            <person name="Zhang X.Y."/>
            <person name="Comes H.P."/>
            <person name="Liu X.H."/>
            <person name="Li Y.G."/>
            <person name="Kettle C.J."/>
            <person name="Jalonen R."/>
            <person name="Gaisberger H."/>
            <person name="Ma Y.Z."/>
            <person name="Qiu Y.X."/>
        </authorList>
    </citation>
    <scope>NUCLEOTIDE SEQUENCE [LARGE SCALE GENOMIC DNA]</scope>
    <source>
        <strain evidence="1">Hangzhou</strain>
    </source>
</reference>
<dbReference type="Proteomes" id="UP001415857">
    <property type="component" value="Unassembled WGS sequence"/>
</dbReference>
<evidence type="ECO:0000313" key="2">
    <source>
        <dbReference type="Proteomes" id="UP001415857"/>
    </source>
</evidence>
<keyword evidence="2" id="KW-1185">Reference proteome</keyword>
<dbReference type="PANTHER" id="PTHR35322:SF2">
    <property type="entry name" value="PROTEIN CPR-5"/>
    <property type="match status" value="1"/>
</dbReference>
<sequence length="263" mass="29456">MWQQVFGDKFDCFVENFEKSFRSTLRTLRLINESCMHKGGYRSSHLSVESSPSDVSPFISLHNKTGSLSSSMKNPESEAVLPSIETQEQLSTPEEVQENMQTDSVNWELALYGQVNQQLACVSPSTRGSVINQSMLSTVEKSVMEQARANDLKTFEISLLMKKLQLKETKLALDSDSNLLERFKLSMGISKASFKAEKFKNQLEDTRHAELLRKCIDCLVAGLLIMSASLAYGAYVHSYNRIVEATASCTPPEVFFLALNDLT</sequence>
<dbReference type="GO" id="GO:0010090">
    <property type="term" value="P:trichome morphogenesis"/>
    <property type="evidence" value="ECO:0007669"/>
    <property type="project" value="InterPro"/>
</dbReference>
<gene>
    <name evidence="1" type="ORF">L1049_002996</name>
</gene>
<dbReference type="GO" id="GO:0010150">
    <property type="term" value="P:leaf senescence"/>
    <property type="evidence" value="ECO:0007669"/>
    <property type="project" value="InterPro"/>
</dbReference>
<evidence type="ECO:0000313" key="1">
    <source>
        <dbReference type="EMBL" id="KAK9272621.1"/>
    </source>
</evidence>
<proteinExistence type="predicted"/>
<dbReference type="PANTHER" id="PTHR35322">
    <property type="entry name" value="PROTEIN CPR-5"/>
    <property type="match status" value="1"/>
</dbReference>
<name>A0AAP0NI97_LIQFO</name>
<dbReference type="InterPro" id="IPR044708">
    <property type="entry name" value="CPR5"/>
</dbReference>
<dbReference type="GO" id="GO:0006952">
    <property type="term" value="P:defense response"/>
    <property type="evidence" value="ECO:0007669"/>
    <property type="project" value="InterPro"/>
</dbReference>
<dbReference type="EMBL" id="JBBPBK010000013">
    <property type="protein sequence ID" value="KAK9272621.1"/>
    <property type="molecule type" value="Genomic_DNA"/>
</dbReference>
<protein>
    <submittedName>
        <fullName evidence="1">Uncharacterized protein</fullName>
    </submittedName>
</protein>
<dbReference type="AlphaFoldDB" id="A0AAP0NI97"/>
<comment type="caution">
    <text evidence="1">The sequence shown here is derived from an EMBL/GenBank/DDBJ whole genome shotgun (WGS) entry which is preliminary data.</text>
</comment>
<organism evidence="1 2">
    <name type="scientific">Liquidambar formosana</name>
    <name type="common">Formosan gum</name>
    <dbReference type="NCBI Taxonomy" id="63359"/>
    <lineage>
        <taxon>Eukaryota</taxon>
        <taxon>Viridiplantae</taxon>
        <taxon>Streptophyta</taxon>
        <taxon>Embryophyta</taxon>
        <taxon>Tracheophyta</taxon>
        <taxon>Spermatophyta</taxon>
        <taxon>Magnoliopsida</taxon>
        <taxon>eudicotyledons</taxon>
        <taxon>Gunneridae</taxon>
        <taxon>Pentapetalae</taxon>
        <taxon>Saxifragales</taxon>
        <taxon>Altingiaceae</taxon>
        <taxon>Liquidambar</taxon>
    </lineage>
</organism>
<accession>A0AAP0NI97</accession>